<dbReference type="GO" id="GO:0016787">
    <property type="term" value="F:hydrolase activity"/>
    <property type="evidence" value="ECO:0007669"/>
    <property type="project" value="UniProtKB-KW"/>
</dbReference>
<feature type="chain" id="PRO_5045526874" evidence="4">
    <location>
        <begin position="22"/>
        <end position="488"/>
    </location>
</feature>
<dbReference type="Proteomes" id="UP001212498">
    <property type="component" value="Unassembled WGS sequence"/>
</dbReference>
<evidence type="ECO:0000256" key="1">
    <source>
        <dbReference type="ARBA" id="ARBA00010088"/>
    </source>
</evidence>
<sequence length="488" mass="50918">MKRTLFTSLVLALAATGCAGAEKPAAEPAARDTGAVAWQACTDLMGPDGKTMTPEPALECGTLAVPLDYSRPDGDTIDLALIRIKATGDRLGSLVFNFGGPGGSGVDTLALARQAFAGPGSAYDLVSFDPRGVDRSAGVKCGGKVEELMSPAAGENPDKAAREFADACEADSGKVLPHVGTVNAAQDLDRIRGALGDDKLNYFGLSYGTHLGSVYATKFPEKVGRFVLDAAYDPNVTFEQRALTQMKGFAQAFEAFAKDCVAQGCDLGKSPAEARQTVEALMDDLKEKPLKVGDRQLTYGLAQFAVITPLYAKATWPMLEQSVAAALKGDGTTLLALADSYTGRRPDGTYSTMMTSLQAISCADTSQRPTAADMAALNEQVEKIFPIMSVESTSGACAHWPTEGSDEAKHIDATGSAPIVVIGGKGDPATPYEWAVSLTDRLKTGVLVTYEGEGHGAYLSGSTCVVRTVDAYLLKGTLPESGAACPAA</sequence>
<dbReference type="PROSITE" id="PS51257">
    <property type="entry name" value="PROKAR_LIPOPROTEIN"/>
    <property type="match status" value="1"/>
</dbReference>
<dbReference type="SUPFAM" id="SSF53474">
    <property type="entry name" value="alpha/beta-Hydrolases"/>
    <property type="match status" value="1"/>
</dbReference>
<name>A0ABT4T1F9_9ACTN</name>
<dbReference type="InterPro" id="IPR013595">
    <property type="entry name" value="Pept_S33_TAP-like_C"/>
</dbReference>
<keyword evidence="3 7" id="KW-0378">Hydrolase</keyword>
<organism evidence="7 8">
    <name type="scientific">Nonomuraea ferruginea</name>
    <dbReference type="NCBI Taxonomy" id="46174"/>
    <lineage>
        <taxon>Bacteria</taxon>
        <taxon>Bacillati</taxon>
        <taxon>Actinomycetota</taxon>
        <taxon>Actinomycetes</taxon>
        <taxon>Streptosporangiales</taxon>
        <taxon>Streptosporangiaceae</taxon>
        <taxon>Nonomuraea</taxon>
    </lineage>
</organism>
<keyword evidence="2 4" id="KW-0732">Signal</keyword>
<gene>
    <name evidence="7" type="ORF">OUY24_21225</name>
</gene>
<feature type="domain" description="Peptidase S33 tripeptidyl aminopeptidase-like C-terminal" evidence="6">
    <location>
        <begin position="395"/>
        <end position="485"/>
    </location>
</feature>
<dbReference type="RefSeq" id="WP_271277506.1">
    <property type="nucleotide sequence ID" value="NZ_BAABFD010000016.1"/>
</dbReference>
<dbReference type="Gene3D" id="3.40.50.1820">
    <property type="entry name" value="alpha/beta hydrolase"/>
    <property type="match status" value="1"/>
</dbReference>
<dbReference type="InterPro" id="IPR029058">
    <property type="entry name" value="AB_hydrolase_fold"/>
</dbReference>
<comment type="similarity">
    <text evidence="1">Belongs to the peptidase S33 family.</text>
</comment>
<keyword evidence="8" id="KW-1185">Reference proteome</keyword>
<protein>
    <submittedName>
        <fullName evidence="7">Alpha/beta hydrolase</fullName>
    </submittedName>
</protein>
<feature type="domain" description="AB hydrolase-1" evidence="5">
    <location>
        <begin position="94"/>
        <end position="262"/>
    </location>
</feature>
<evidence type="ECO:0000259" key="6">
    <source>
        <dbReference type="Pfam" id="PF08386"/>
    </source>
</evidence>
<proteinExistence type="inferred from homology"/>
<evidence type="ECO:0000256" key="4">
    <source>
        <dbReference type="SAM" id="SignalP"/>
    </source>
</evidence>
<dbReference type="Pfam" id="PF00561">
    <property type="entry name" value="Abhydrolase_1"/>
    <property type="match status" value="1"/>
</dbReference>
<accession>A0ABT4T1F9</accession>
<evidence type="ECO:0000259" key="5">
    <source>
        <dbReference type="Pfam" id="PF00561"/>
    </source>
</evidence>
<reference evidence="7 8" key="1">
    <citation type="submission" date="2022-11" db="EMBL/GenBank/DDBJ databases">
        <title>Nonomuraea corallina sp. nov., a new species of the genus Nonomuraea isolated from sea side sediment in Thai sea.</title>
        <authorList>
            <person name="Ngamcharungchit C."/>
            <person name="Matsumoto A."/>
            <person name="Suriyachadkun C."/>
            <person name="Panbangred W."/>
            <person name="Inahashi Y."/>
            <person name="Intra B."/>
        </authorList>
    </citation>
    <scope>NUCLEOTIDE SEQUENCE [LARGE SCALE GENOMIC DNA]</scope>
    <source>
        <strain evidence="7 8">DSM 43553</strain>
    </source>
</reference>
<evidence type="ECO:0000313" key="8">
    <source>
        <dbReference type="Proteomes" id="UP001212498"/>
    </source>
</evidence>
<dbReference type="PANTHER" id="PTHR43248:SF29">
    <property type="entry name" value="TRIPEPTIDYL AMINOPEPTIDASE"/>
    <property type="match status" value="1"/>
</dbReference>
<comment type="caution">
    <text evidence="7">The sequence shown here is derived from an EMBL/GenBank/DDBJ whole genome shotgun (WGS) entry which is preliminary data.</text>
</comment>
<dbReference type="PANTHER" id="PTHR43248">
    <property type="entry name" value="2-SUCCINYL-6-HYDROXY-2,4-CYCLOHEXADIENE-1-CARBOXYLATE SYNTHASE"/>
    <property type="match status" value="1"/>
</dbReference>
<evidence type="ECO:0000256" key="2">
    <source>
        <dbReference type="ARBA" id="ARBA00022729"/>
    </source>
</evidence>
<dbReference type="Pfam" id="PF08386">
    <property type="entry name" value="Abhydrolase_4"/>
    <property type="match status" value="1"/>
</dbReference>
<evidence type="ECO:0000313" key="7">
    <source>
        <dbReference type="EMBL" id="MDA0643155.1"/>
    </source>
</evidence>
<dbReference type="EMBL" id="JAPNUD010000059">
    <property type="protein sequence ID" value="MDA0643155.1"/>
    <property type="molecule type" value="Genomic_DNA"/>
</dbReference>
<dbReference type="InterPro" id="IPR000073">
    <property type="entry name" value="AB_hydrolase_1"/>
</dbReference>
<evidence type="ECO:0000256" key="3">
    <source>
        <dbReference type="ARBA" id="ARBA00022801"/>
    </source>
</evidence>
<feature type="signal peptide" evidence="4">
    <location>
        <begin position="1"/>
        <end position="21"/>
    </location>
</feature>
<dbReference type="InterPro" id="IPR051601">
    <property type="entry name" value="Serine_prot/Carboxylest_S33"/>
</dbReference>